<dbReference type="InterPro" id="IPR051313">
    <property type="entry name" value="Bact_iron-sidero_bind"/>
</dbReference>
<evidence type="ECO:0000256" key="5">
    <source>
        <dbReference type="SAM" id="MobiDB-lite"/>
    </source>
</evidence>
<dbReference type="PANTHER" id="PTHR30532">
    <property type="entry name" value="IRON III DICITRATE-BINDING PERIPLASMIC PROTEIN"/>
    <property type="match status" value="1"/>
</dbReference>
<organism evidence="8 9">
    <name type="scientific">Streptomyces thermolineatus</name>
    <dbReference type="NCBI Taxonomy" id="44033"/>
    <lineage>
        <taxon>Bacteria</taxon>
        <taxon>Bacillati</taxon>
        <taxon>Actinomycetota</taxon>
        <taxon>Actinomycetes</taxon>
        <taxon>Kitasatosporales</taxon>
        <taxon>Streptomycetaceae</taxon>
        <taxon>Streptomyces</taxon>
    </lineage>
</organism>
<dbReference type="Gene3D" id="3.40.50.1980">
    <property type="entry name" value="Nitrogenase molybdenum iron protein domain"/>
    <property type="match status" value="2"/>
</dbReference>
<proteinExistence type="inferred from homology"/>
<evidence type="ECO:0000313" key="9">
    <source>
        <dbReference type="Proteomes" id="UP001501358"/>
    </source>
</evidence>
<feature type="domain" description="Fe/B12 periplasmic-binding" evidence="7">
    <location>
        <begin position="70"/>
        <end position="328"/>
    </location>
</feature>
<evidence type="ECO:0000313" key="8">
    <source>
        <dbReference type="EMBL" id="GAA2491417.1"/>
    </source>
</evidence>
<accession>A0ABP5Z5P4</accession>
<keyword evidence="9" id="KW-1185">Reference proteome</keyword>
<dbReference type="EMBL" id="BAAATA010000015">
    <property type="protein sequence ID" value="GAA2491417.1"/>
    <property type="molecule type" value="Genomic_DNA"/>
</dbReference>
<feature type="region of interest" description="Disordered" evidence="5">
    <location>
        <begin position="30"/>
        <end position="51"/>
    </location>
</feature>
<feature type="compositionally biased region" description="Gly residues" evidence="5">
    <location>
        <begin position="32"/>
        <end position="49"/>
    </location>
</feature>
<dbReference type="Pfam" id="PF01497">
    <property type="entry name" value="Peripla_BP_2"/>
    <property type="match status" value="1"/>
</dbReference>
<sequence>MTRTSSLRSRAAASAAVVVAAALALTACGSGQEAGKGGSAEGPGKGGAAGMVSVTDATGAEVEVPEKAERVVVLSELDLDAAIVLGVEPVGLSAGRGQQGAPAYLADEAEGIEVVGAVTGPVMDKVIEAKPDLILAGQLKDEQVVAQLRKIAPTVVTFRHKDSWKESFAGVGEALNKKAEADKVLAGYDERVEELRAALGDRADDTVSVVRWAGNSAAVMQQGVFVSDVLKDLGVKRPAEQAEQGEGHSTPISMEALDRIDGDWLFVGSLDEANTKSLDAALEKKEFAALDAVEKGRVTKVDGSKWTSLGGPAAALSVLDDIEKAMVG</sequence>
<evidence type="ECO:0000256" key="1">
    <source>
        <dbReference type="ARBA" id="ARBA00004196"/>
    </source>
</evidence>
<gene>
    <name evidence="8" type="ORF">GCM10010406_29390</name>
</gene>
<comment type="similarity">
    <text evidence="2">Belongs to the bacterial solute-binding protein 8 family.</text>
</comment>
<evidence type="ECO:0000256" key="6">
    <source>
        <dbReference type="SAM" id="SignalP"/>
    </source>
</evidence>
<evidence type="ECO:0000256" key="3">
    <source>
        <dbReference type="ARBA" id="ARBA00022448"/>
    </source>
</evidence>
<dbReference type="InterPro" id="IPR002491">
    <property type="entry name" value="ABC_transptr_periplasmic_BD"/>
</dbReference>
<comment type="subcellular location">
    <subcellularLocation>
        <location evidence="1">Cell envelope</location>
    </subcellularLocation>
</comment>
<dbReference type="RefSeq" id="WP_344383640.1">
    <property type="nucleotide sequence ID" value="NZ_BAAATA010000015.1"/>
</dbReference>
<dbReference type="PROSITE" id="PS50983">
    <property type="entry name" value="FE_B12_PBP"/>
    <property type="match status" value="1"/>
</dbReference>
<dbReference type="PANTHER" id="PTHR30532:SF25">
    <property type="entry name" value="IRON(III) DICITRATE-BINDING PERIPLASMIC PROTEIN"/>
    <property type="match status" value="1"/>
</dbReference>
<feature type="signal peptide" evidence="6">
    <location>
        <begin position="1"/>
        <end position="24"/>
    </location>
</feature>
<evidence type="ECO:0000259" key="7">
    <source>
        <dbReference type="PROSITE" id="PS50983"/>
    </source>
</evidence>
<evidence type="ECO:0000256" key="4">
    <source>
        <dbReference type="ARBA" id="ARBA00022729"/>
    </source>
</evidence>
<dbReference type="Proteomes" id="UP001501358">
    <property type="component" value="Unassembled WGS sequence"/>
</dbReference>
<evidence type="ECO:0000256" key="2">
    <source>
        <dbReference type="ARBA" id="ARBA00008814"/>
    </source>
</evidence>
<reference evidence="9" key="1">
    <citation type="journal article" date="2019" name="Int. J. Syst. Evol. Microbiol.">
        <title>The Global Catalogue of Microorganisms (GCM) 10K type strain sequencing project: providing services to taxonomists for standard genome sequencing and annotation.</title>
        <authorList>
            <consortium name="The Broad Institute Genomics Platform"/>
            <consortium name="The Broad Institute Genome Sequencing Center for Infectious Disease"/>
            <person name="Wu L."/>
            <person name="Ma J."/>
        </authorList>
    </citation>
    <scope>NUCLEOTIDE SEQUENCE [LARGE SCALE GENOMIC DNA]</scope>
    <source>
        <strain evidence="9">JCM 6307</strain>
    </source>
</reference>
<name>A0ABP5Z5P4_9ACTN</name>
<dbReference type="SUPFAM" id="SSF53807">
    <property type="entry name" value="Helical backbone' metal receptor"/>
    <property type="match status" value="1"/>
</dbReference>
<protein>
    <submittedName>
        <fullName evidence="8">Amonabactin ABC transporter substrate-binding protein</fullName>
    </submittedName>
</protein>
<keyword evidence="4 6" id="KW-0732">Signal</keyword>
<keyword evidence="3" id="KW-0813">Transport</keyword>
<dbReference type="CDD" id="cd01146">
    <property type="entry name" value="FhuD"/>
    <property type="match status" value="1"/>
</dbReference>
<dbReference type="PROSITE" id="PS51257">
    <property type="entry name" value="PROKAR_LIPOPROTEIN"/>
    <property type="match status" value="1"/>
</dbReference>
<comment type="caution">
    <text evidence="8">The sequence shown here is derived from an EMBL/GenBank/DDBJ whole genome shotgun (WGS) entry which is preliminary data.</text>
</comment>
<feature type="chain" id="PRO_5047319475" evidence="6">
    <location>
        <begin position="25"/>
        <end position="328"/>
    </location>
</feature>